<dbReference type="InterPro" id="IPR032675">
    <property type="entry name" value="LRR_dom_sf"/>
</dbReference>
<sequence length="139" mass="16124">MKGLKCIGSELYGEDRSKPFQSLEILRFEDLQEWEHWDPIKEKEHVETFPCLRKLFIVKCPKLSGQLPNHLPSLEKLVIKNCEQLVVSCSSIPKLCELEIDGCRGMACNSRIRSLSLNSVTLSNILEFDDWLRQENFQN</sequence>
<accession>A0AAE0E915</accession>
<dbReference type="EMBL" id="JANJYJ010000004">
    <property type="protein sequence ID" value="KAK3219638.1"/>
    <property type="molecule type" value="Genomic_DNA"/>
</dbReference>
<dbReference type="Proteomes" id="UP001281410">
    <property type="component" value="Unassembled WGS sequence"/>
</dbReference>
<dbReference type="SUPFAM" id="SSF52058">
    <property type="entry name" value="L domain-like"/>
    <property type="match status" value="1"/>
</dbReference>
<organism evidence="1 2">
    <name type="scientific">Dipteronia sinensis</name>
    <dbReference type="NCBI Taxonomy" id="43782"/>
    <lineage>
        <taxon>Eukaryota</taxon>
        <taxon>Viridiplantae</taxon>
        <taxon>Streptophyta</taxon>
        <taxon>Embryophyta</taxon>
        <taxon>Tracheophyta</taxon>
        <taxon>Spermatophyta</taxon>
        <taxon>Magnoliopsida</taxon>
        <taxon>eudicotyledons</taxon>
        <taxon>Gunneridae</taxon>
        <taxon>Pentapetalae</taxon>
        <taxon>rosids</taxon>
        <taxon>malvids</taxon>
        <taxon>Sapindales</taxon>
        <taxon>Sapindaceae</taxon>
        <taxon>Hippocastanoideae</taxon>
        <taxon>Acereae</taxon>
        <taxon>Dipteronia</taxon>
    </lineage>
</organism>
<dbReference type="Gene3D" id="3.80.10.10">
    <property type="entry name" value="Ribonuclease Inhibitor"/>
    <property type="match status" value="1"/>
</dbReference>
<gene>
    <name evidence="1" type="ORF">Dsin_013608</name>
</gene>
<evidence type="ECO:0000313" key="2">
    <source>
        <dbReference type="Proteomes" id="UP001281410"/>
    </source>
</evidence>
<reference evidence="1" key="1">
    <citation type="journal article" date="2023" name="Plant J.">
        <title>Genome sequences and population genomics provide insights into the demographic history, inbreeding, and mutation load of two 'living fossil' tree species of Dipteronia.</title>
        <authorList>
            <person name="Feng Y."/>
            <person name="Comes H.P."/>
            <person name="Chen J."/>
            <person name="Zhu S."/>
            <person name="Lu R."/>
            <person name="Zhang X."/>
            <person name="Li P."/>
            <person name="Qiu J."/>
            <person name="Olsen K.M."/>
            <person name="Qiu Y."/>
        </authorList>
    </citation>
    <scope>NUCLEOTIDE SEQUENCE</scope>
    <source>
        <strain evidence="1">NBL</strain>
    </source>
</reference>
<keyword evidence="2" id="KW-1185">Reference proteome</keyword>
<protein>
    <submittedName>
        <fullName evidence="1">Uncharacterized protein</fullName>
    </submittedName>
</protein>
<proteinExistence type="predicted"/>
<name>A0AAE0E915_9ROSI</name>
<comment type="caution">
    <text evidence="1">The sequence shown here is derived from an EMBL/GenBank/DDBJ whole genome shotgun (WGS) entry which is preliminary data.</text>
</comment>
<dbReference type="AlphaFoldDB" id="A0AAE0E915"/>
<evidence type="ECO:0000313" key="1">
    <source>
        <dbReference type="EMBL" id="KAK3219638.1"/>
    </source>
</evidence>